<accession>A0A068US94</accession>
<name>A0A068US94_COFCA</name>
<dbReference type="InParanoid" id="A0A068US94"/>
<dbReference type="EMBL" id="HG739136">
    <property type="protein sequence ID" value="CDP11162.1"/>
    <property type="molecule type" value="Genomic_DNA"/>
</dbReference>
<dbReference type="AlphaFoldDB" id="A0A068US94"/>
<organism evidence="1 2">
    <name type="scientific">Coffea canephora</name>
    <name type="common">Robusta coffee</name>
    <dbReference type="NCBI Taxonomy" id="49390"/>
    <lineage>
        <taxon>Eukaryota</taxon>
        <taxon>Viridiplantae</taxon>
        <taxon>Streptophyta</taxon>
        <taxon>Embryophyta</taxon>
        <taxon>Tracheophyta</taxon>
        <taxon>Spermatophyta</taxon>
        <taxon>Magnoliopsida</taxon>
        <taxon>eudicotyledons</taxon>
        <taxon>Gunneridae</taxon>
        <taxon>Pentapetalae</taxon>
        <taxon>asterids</taxon>
        <taxon>lamiids</taxon>
        <taxon>Gentianales</taxon>
        <taxon>Rubiaceae</taxon>
        <taxon>Ixoroideae</taxon>
        <taxon>Gardenieae complex</taxon>
        <taxon>Bertiereae - Coffeeae clade</taxon>
        <taxon>Coffeeae</taxon>
        <taxon>Coffea</taxon>
    </lineage>
</organism>
<gene>
    <name evidence="1" type="ORF">GSCOC_T00033229001</name>
</gene>
<evidence type="ECO:0000313" key="2">
    <source>
        <dbReference type="Proteomes" id="UP000295252"/>
    </source>
</evidence>
<keyword evidence="2" id="KW-1185">Reference proteome</keyword>
<proteinExistence type="predicted"/>
<dbReference type="Gramene" id="CDP11162">
    <property type="protein sequence ID" value="CDP11162"/>
    <property type="gene ID" value="GSCOC_T00033229001"/>
</dbReference>
<dbReference type="Proteomes" id="UP000295252">
    <property type="component" value="Chromosome V"/>
</dbReference>
<reference evidence="2" key="1">
    <citation type="journal article" date="2014" name="Science">
        <title>The coffee genome provides insight into the convergent evolution of caffeine biosynthesis.</title>
        <authorList>
            <person name="Denoeud F."/>
            <person name="Carretero-Paulet L."/>
            <person name="Dereeper A."/>
            <person name="Droc G."/>
            <person name="Guyot R."/>
            <person name="Pietrella M."/>
            <person name="Zheng C."/>
            <person name="Alberti A."/>
            <person name="Anthony F."/>
            <person name="Aprea G."/>
            <person name="Aury J.M."/>
            <person name="Bento P."/>
            <person name="Bernard M."/>
            <person name="Bocs S."/>
            <person name="Campa C."/>
            <person name="Cenci A."/>
            <person name="Combes M.C."/>
            <person name="Crouzillat D."/>
            <person name="Da Silva C."/>
            <person name="Daddiego L."/>
            <person name="De Bellis F."/>
            <person name="Dussert S."/>
            <person name="Garsmeur O."/>
            <person name="Gayraud T."/>
            <person name="Guignon V."/>
            <person name="Jahn K."/>
            <person name="Jamilloux V."/>
            <person name="Joet T."/>
            <person name="Labadie K."/>
            <person name="Lan T."/>
            <person name="Leclercq J."/>
            <person name="Lepelley M."/>
            <person name="Leroy T."/>
            <person name="Li L.T."/>
            <person name="Librado P."/>
            <person name="Lopez L."/>
            <person name="Munoz A."/>
            <person name="Noel B."/>
            <person name="Pallavicini A."/>
            <person name="Perrotta G."/>
            <person name="Poncet V."/>
            <person name="Pot D."/>
            <person name="Priyono X."/>
            <person name="Rigoreau M."/>
            <person name="Rouard M."/>
            <person name="Rozas J."/>
            <person name="Tranchant-Dubreuil C."/>
            <person name="VanBuren R."/>
            <person name="Zhang Q."/>
            <person name="Andrade A.C."/>
            <person name="Argout X."/>
            <person name="Bertrand B."/>
            <person name="de Kochko A."/>
            <person name="Graziosi G."/>
            <person name="Henry R.J."/>
            <person name="Jayarama X."/>
            <person name="Ming R."/>
            <person name="Nagai C."/>
            <person name="Rounsley S."/>
            <person name="Sankoff D."/>
            <person name="Giuliano G."/>
            <person name="Albert V.A."/>
            <person name="Wincker P."/>
            <person name="Lashermes P."/>
        </authorList>
    </citation>
    <scope>NUCLEOTIDE SEQUENCE [LARGE SCALE GENOMIC DNA]</scope>
    <source>
        <strain evidence="2">cv. DH200-94</strain>
    </source>
</reference>
<protein>
    <submittedName>
        <fullName evidence="1">Uncharacterized protein</fullName>
    </submittedName>
</protein>
<evidence type="ECO:0000313" key="1">
    <source>
        <dbReference type="EMBL" id="CDP11162.1"/>
    </source>
</evidence>
<sequence length="68" mass="7736">MRMTLENYWAFLEKEGTEFRDLLKCTGGTNRGVSYKVIWDLQRCAGGTDPVILDLRSIGKRSGLGKWP</sequence>